<evidence type="ECO:0000256" key="7">
    <source>
        <dbReference type="ARBA" id="ARBA00023004"/>
    </source>
</evidence>
<evidence type="ECO:0000256" key="4">
    <source>
        <dbReference type="ARBA" id="ARBA00022617"/>
    </source>
</evidence>
<dbReference type="InterPro" id="IPR009056">
    <property type="entry name" value="Cyt_c-like_dom"/>
</dbReference>
<dbReference type="PRINTS" id="PR00604">
    <property type="entry name" value="CYTCHRMECIAB"/>
</dbReference>
<evidence type="ECO:0000256" key="6">
    <source>
        <dbReference type="ARBA" id="ARBA00022982"/>
    </source>
</evidence>
<evidence type="ECO:0000259" key="10">
    <source>
        <dbReference type="PROSITE" id="PS51007"/>
    </source>
</evidence>
<dbReference type="GO" id="GO:0046872">
    <property type="term" value="F:metal ion binding"/>
    <property type="evidence" value="ECO:0007669"/>
    <property type="project" value="UniProtKB-KW"/>
</dbReference>
<dbReference type="PROSITE" id="PS51007">
    <property type="entry name" value="CYTC"/>
    <property type="match status" value="1"/>
</dbReference>
<dbReference type="GO" id="GO:0009055">
    <property type="term" value="F:electron transfer activity"/>
    <property type="evidence" value="ECO:0007669"/>
    <property type="project" value="InterPro"/>
</dbReference>
<accession>A0A858RAT7</accession>
<dbReference type="InterPro" id="IPR002327">
    <property type="entry name" value="Cyt_c_1A/1B"/>
</dbReference>
<evidence type="ECO:0000256" key="5">
    <source>
        <dbReference type="ARBA" id="ARBA00022723"/>
    </source>
</evidence>
<evidence type="ECO:0000256" key="3">
    <source>
        <dbReference type="ARBA" id="ARBA00022531"/>
    </source>
</evidence>
<evidence type="ECO:0000256" key="1">
    <source>
        <dbReference type="ARBA" id="ARBA00003590"/>
    </source>
</evidence>
<dbReference type="KEGG" id="acru:HHL28_17320"/>
<dbReference type="Pfam" id="PF00034">
    <property type="entry name" value="Cytochrom_C"/>
    <property type="match status" value="1"/>
</dbReference>
<dbReference type="InterPro" id="IPR036909">
    <property type="entry name" value="Cyt_c-like_dom_sf"/>
</dbReference>
<protein>
    <submittedName>
        <fullName evidence="11">C-type cytochrome</fullName>
    </submittedName>
</protein>
<reference evidence="11" key="1">
    <citation type="submission" date="2020-04" db="EMBL/GenBank/DDBJ databases">
        <title>A desert anoxygenic phototrophic bacterium fixes CO2 using RubisCO under aerobic conditions.</title>
        <authorList>
            <person name="Tang K."/>
        </authorList>
    </citation>
    <scope>NUCLEOTIDE SEQUENCE [LARGE SCALE GENOMIC DNA]</scope>
    <source>
        <strain evidence="11">MIMtkB3</strain>
    </source>
</reference>
<proteinExistence type="predicted"/>
<dbReference type="GO" id="GO:0015979">
    <property type="term" value="P:photosynthesis"/>
    <property type="evidence" value="ECO:0007669"/>
    <property type="project" value="UniProtKB-KW"/>
</dbReference>
<dbReference type="PANTHER" id="PTHR11961">
    <property type="entry name" value="CYTOCHROME C"/>
    <property type="match status" value="1"/>
</dbReference>
<comment type="function">
    <text evidence="1">Cytochrome c2 is found mainly in purple, non-sulfur, photosynthetic bacteria where it functions as the electron donor to the oxidized bacteriochlorophyll in the photophosphorylation pathway. However, it may also have a role in the respiratory chain and is found in some non-photosynthetic bacteria.</text>
</comment>
<dbReference type="SUPFAM" id="SSF46626">
    <property type="entry name" value="Cytochrome c"/>
    <property type="match status" value="1"/>
</dbReference>
<gene>
    <name evidence="11" type="ORF">HHL28_17320</name>
</gene>
<dbReference type="EMBL" id="CP051775">
    <property type="protein sequence ID" value="QJE74590.1"/>
    <property type="molecule type" value="Genomic_DNA"/>
</dbReference>
<keyword evidence="6" id="KW-0249">Electron transport</keyword>
<dbReference type="Proteomes" id="UP000501891">
    <property type="component" value="Chromosome"/>
</dbReference>
<evidence type="ECO:0000256" key="8">
    <source>
        <dbReference type="PROSITE-ProRule" id="PRU00433"/>
    </source>
</evidence>
<feature type="domain" description="Cytochrome c" evidence="10">
    <location>
        <begin position="28"/>
        <end position="144"/>
    </location>
</feature>
<evidence type="ECO:0000256" key="2">
    <source>
        <dbReference type="ARBA" id="ARBA00022448"/>
    </source>
</evidence>
<feature type="signal peptide" evidence="9">
    <location>
        <begin position="1"/>
        <end position="23"/>
    </location>
</feature>
<dbReference type="AlphaFoldDB" id="A0A858RAT7"/>
<organism evidence="11 12">
    <name type="scientific">Aerophototrophica crusticola</name>
    <dbReference type="NCBI Taxonomy" id="1709002"/>
    <lineage>
        <taxon>Bacteria</taxon>
        <taxon>Pseudomonadati</taxon>
        <taxon>Pseudomonadota</taxon>
        <taxon>Alphaproteobacteria</taxon>
        <taxon>Rhodospirillales</taxon>
        <taxon>Rhodospirillaceae</taxon>
        <taxon>Aerophototrophica</taxon>
    </lineage>
</organism>
<keyword evidence="2" id="KW-0813">Transport</keyword>
<keyword evidence="3" id="KW-0602">Photosynthesis</keyword>
<keyword evidence="7 8" id="KW-0408">Iron</keyword>
<keyword evidence="4 8" id="KW-0349">Heme</keyword>
<evidence type="ECO:0000256" key="9">
    <source>
        <dbReference type="SAM" id="SignalP"/>
    </source>
</evidence>
<dbReference type="Gene3D" id="1.10.760.10">
    <property type="entry name" value="Cytochrome c-like domain"/>
    <property type="match status" value="1"/>
</dbReference>
<keyword evidence="12" id="KW-1185">Reference proteome</keyword>
<evidence type="ECO:0000313" key="12">
    <source>
        <dbReference type="Proteomes" id="UP000501891"/>
    </source>
</evidence>
<evidence type="ECO:0000313" key="11">
    <source>
        <dbReference type="EMBL" id="QJE74590.1"/>
    </source>
</evidence>
<keyword evidence="9" id="KW-0732">Signal</keyword>
<sequence>MKAKFAAALLAGALSLSAGSALAQGAGGDAAKGEAVFKKCQACHRVGPDAKNLVGPVLNGVVGRKAGTAEGYKYSDINHAASEAGLIWTEDALFDYLADPSGYLKKYLTEKGAADKATGNSKMVYKLANEQERKDVIAFLATKK</sequence>
<feature type="chain" id="PRO_5032901431" evidence="9">
    <location>
        <begin position="24"/>
        <end position="144"/>
    </location>
</feature>
<dbReference type="GO" id="GO:0020037">
    <property type="term" value="F:heme binding"/>
    <property type="evidence" value="ECO:0007669"/>
    <property type="project" value="InterPro"/>
</dbReference>
<keyword evidence="5 8" id="KW-0479">Metal-binding</keyword>
<name>A0A858RAT7_9PROT</name>